<dbReference type="Proteomes" id="UP000016933">
    <property type="component" value="Unassembled WGS sequence"/>
</dbReference>
<dbReference type="eggNOG" id="ENOG502SWBS">
    <property type="taxonomic scope" value="Eukaryota"/>
</dbReference>
<evidence type="ECO:0000256" key="2">
    <source>
        <dbReference type="SAM" id="Phobius"/>
    </source>
</evidence>
<feature type="transmembrane region" description="Helical" evidence="2">
    <location>
        <begin position="166"/>
        <end position="187"/>
    </location>
</feature>
<reference evidence="3 4" key="2">
    <citation type="journal article" date="2012" name="PLoS Pathog.">
        <title>Diverse lifestyles and strategies of plant pathogenesis encoded in the genomes of eighteen Dothideomycetes fungi.</title>
        <authorList>
            <person name="Ohm R.A."/>
            <person name="Feau N."/>
            <person name="Henrissat B."/>
            <person name="Schoch C.L."/>
            <person name="Horwitz B.A."/>
            <person name="Barry K.W."/>
            <person name="Condon B.J."/>
            <person name="Copeland A.C."/>
            <person name="Dhillon B."/>
            <person name="Glaser F."/>
            <person name="Hesse C.N."/>
            <person name="Kosti I."/>
            <person name="LaButti K."/>
            <person name="Lindquist E.A."/>
            <person name="Lucas S."/>
            <person name="Salamov A.A."/>
            <person name="Bradshaw R.E."/>
            <person name="Ciuffetti L."/>
            <person name="Hamelin R.C."/>
            <person name="Kema G.H.J."/>
            <person name="Lawrence C."/>
            <person name="Scott J.A."/>
            <person name="Spatafora J.W."/>
            <person name="Turgeon B.G."/>
            <person name="de Wit P.J.G.M."/>
            <person name="Zhong S."/>
            <person name="Goodwin S.B."/>
            <person name="Grigoriev I.V."/>
        </authorList>
    </citation>
    <scope>NUCLEOTIDE SEQUENCE [LARGE SCALE GENOMIC DNA]</scope>
    <source>
        <strain evidence="4">NZE10 / CBS 128990</strain>
    </source>
</reference>
<dbReference type="OMA" id="IWTFISL"/>
<name>N1Q183_DOTSN</name>
<keyword evidence="4" id="KW-1185">Reference proteome</keyword>
<proteinExistence type="predicted"/>
<dbReference type="HOGENOM" id="CLU_078002_0_0_1"/>
<organism evidence="3 4">
    <name type="scientific">Dothistroma septosporum (strain NZE10 / CBS 128990)</name>
    <name type="common">Red band needle blight fungus</name>
    <name type="synonym">Mycosphaerella pini</name>
    <dbReference type="NCBI Taxonomy" id="675120"/>
    <lineage>
        <taxon>Eukaryota</taxon>
        <taxon>Fungi</taxon>
        <taxon>Dikarya</taxon>
        <taxon>Ascomycota</taxon>
        <taxon>Pezizomycotina</taxon>
        <taxon>Dothideomycetes</taxon>
        <taxon>Dothideomycetidae</taxon>
        <taxon>Mycosphaerellales</taxon>
        <taxon>Mycosphaerellaceae</taxon>
        <taxon>Dothistroma</taxon>
    </lineage>
</organism>
<feature type="compositionally biased region" description="Basic and acidic residues" evidence="1">
    <location>
        <begin position="106"/>
        <end position="132"/>
    </location>
</feature>
<reference evidence="4" key="1">
    <citation type="journal article" date="2012" name="PLoS Genet.">
        <title>The genomes of the fungal plant pathogens Cladosporium fulvum and Dothistroma septosporum reveal adaptation to different hosts and lifestyles but also signatures of common ancestry.</title>
        <authorList>
            <person name="de Wit P.J.G.M."/>
            <person name="van der Burgt A."/>
            <person name="Oekmen B."/>
            <person name="Stergiopoulos I."/>
            <person name="Abd-Elsalam K.A."/>
            <person name="Aerts A.L."/>
            <person name="Bahkali A.H."/>
            <person name="Beenen H.G."/>
            <person name="Chettri P."/>
            <person name="Cox M.P."/>
            <person name="Datema E."/>
            <person name="de Vries R.P."/>
            <person name="Dhillon B."/>
            <person name="Ganley A.R."/>
            <person name="Griffiths S.A."/>
            <person name="Guo Y."/>
            <person name="Hamelin R.C."/>
            <person name="Henrissat B."/>
            <person name="Kabir M.S."/>
            <person name="Jashni M.K."/>
            <person name="Kema G."/>
            <person name="Klaubauf S."/>
            <person name="Lapidus A."/>
            <person name="Levasseur A."/>
            <person name="Lindquist E."/>
            <person name="Mehrabi R."/>
            <person name="Ohm R.A."/>
            <person name="Owen T.J."/>
            <person name="Salamov A."/>
            <person name="Schwelm A."/>
            <person name="Schijlen E."/>
            <person name="Sun H."/>
            <person name="van den Burg H.A."/>
            <person name="van Ham R.C.H.J."/>
            <person name="Zhang S."/>
            <person name="Goodwin S.B."/>
            <person name="Grigoriev I.V."/>
            <person name="Collemare J."/>
            <person name="Bradshaw R.E."/>
        </authorList>
    </citation>
    <scope>NUCLEOTIDE SEQUENCE [LARGE SCALE GENOMIC DNA]</scope>
    <source>
        <strain evidence="4">NZE10 / CBS 128990</strain>
    </source>
</reference>
<feature type="region of interest" description="Disordered" evidence="1">
    <location>
        <begin position="106"/>
        <end position="143"/>
    </location>
</feature>
<keyword evidence="2" id="KW-1133">Transmembrane helix</keyword>
<dbReference type="AlphaFoldDB" id="N1Q183"/>
<gene>
    <name evidence="3" type="ORF">DOTSEDRAFT_67452</name>
</gene>
<dbReference type="STRING" id="675120.N1Q183"/>
<dbReference type="EMBL" id="KB446535">
    <property type="protein sequence ID" value="EME48400.1"/>
    <property type="molecule type" value="Genomic_DNA"/>
</dbReference>
<evidence type="ECO:0000313" key="3">
    <source>
        <dbReference type="EMBL" id="EME48400.1"/>
    </source>
</evidence>
<feature type="transmembrane region" description="Helical" evidence="2">
    <location>
        <begin position="254"/>
        <end position="276"/>
    </location>
</feature>
<evidence type="ECO:0000313" key="4">
    <source>
        <dbReference type="Proteomes" id="UP000016933"/>
    </source>
</evidence>
<accession>N1Q183</accession>
<keyword evidence="2" id="KW-0812">Transmembrane</keyword>
<sequence length="310" mass="34016">MTHPTLAPTAISDGRGLGDAHTNDSFATPTLHPAELPTLPTPTAQSSSRIQRDEPSSRPSTLYGGADHEQAAFPHKSASMSSAGNSFTTTPISSIDLEKGSLGREIKLHNTSRDRWDRRSRDPEKAAAERGSHGRSQRHVTPRWAYLEDDDELNGRELQERKAGKILLFFAGPCVVLSFLNAIWTFISLLITALAQPVRVCARRPTFGQQLGGLLGPALNLQLKSIYTPLTPHADEDTSYRPGMLLSVQLLSPFLSLGMMVGAWVVAVFWLSSAVVGDPAGTDKRDDGRETVLALRGWWERWLEKAIQEE</sequence>
<dbReference type="OrthoDB" id="5420214at2759"/>
<keyword evidence="2" id="KW-0472">Membrane</keyword>
<evidence type="ECO:0000256" key="1">
    <source>
        <dbReference type="SAM" id="MobiDB-lite"/>
    </source>
</evidence>
<protein>
    <submittedName>
        <fullName evidence="3">Uncharacterized protein</fullName>
    </submittedName>
</protein>
<feature type="region of interest" description="Disordered" evidence="1">
    <location>
        <begin position="1"/>
        <end position="66"/>
    </location>
</feature>
<feature type="compositionally biased region" description="Low complexity" evidence="1">
    <location>
        <begin position="27"/>
        <end position="44"/>
    </location>
</feature>